<dbReference type="AlphaFoldDB" id="A0A842YJN6"/>
<dbReference type="Gene3D" id="3.40.50.2000">
    <property type="entry name" value="Glycogen Phosphorylase B"/>
    <property type="match status" value="2"/>
</dbReference>
<comment type="caution">
    <text evidence="3">The sequence shown here is derived from an EMBL/GenBank/DDBJ whole genome shotgun (WGS) entry which is preliminary data.</text>
</comment>
<organism evidence="3 4">
    <name type="scientific">Methanothermobacter thermautotrophicus</name>
    <name type="common">Methanobacterium thermoformicicum</name>
    <dbReference type="NCBI Taxonomy" id="145262"/>
    <lineage>
        <taxon>Archaea</taxon>
        <taxon>Methanobacteriati</taxon>
        <taxon>Methanobacteriota</taxon>
        <taxon>Methanomada group</taxon>
        <taxon>Methanobacteria</taxon>
        <taxon>Methanobacteriales</taxon>
        <taxon>Methanobacteriaceae</taxon>
        <taxon>Methanothermobacter</taxon>
    </lineage>
</organism>
<evidence type="ECO:0000259" key="1">
    <source>
        <dbReference type="Pfam" id="PF00534"/>
    </source>
</evidence>
<dbReference type="SUPFAM" id="SSF53756">
    <property type="entry name" value="UDP-Glycosyltransferase/glycogen phosphorylase"/>
    <property type="match status" value="1"/>
</dbReference>
<dbReference type="InterPro" id="IPR050194">
    <property type="entry name" value="Glycosyltransferase_grp1"/>
</dbReference>
<evidence type="ECO:0000259" key="2">
    <source>
        <dbReference type="Pfam" id="PF13439"/>
    </source>
</evidence>
<dbReference type="InterPro" id="IPR001296">
    <property type="entry name" value="Glyco_trans_1"/>
</dbReference>
<dbReference type="Proteomes" id="UP000646659">
    <property type="component" value="Unassembled WGS sequence"/>
</dbReference>
<dbReference type="CDD" id="cd03823">
    <property type="entry name" value="GT4_ExpE7-like"/>
    <property type="match status" value="1"/>
</dbReference>
<feature type="domain" description="Glycosyl transferase family 1" evidence="1">
    <location>
        <begin position="212"/>
        <end position="370"/>
    </location>
</feature>
<feature type="domain" description="Glycosyltransferase subfamily 4-like N-terminal" evidence="2">
    <location>
        <begin position="16"/>
        <end position="209"/>
    </location>
</feature>
<dbReference type="EMBL" id="QKOF01000003">
    <property type="protein sequence ID" value="MBE2899509.1"/>
    <property type="molecule type" value="Genomic_DNA"/>
</dbReference>
<proteinExistence type="predicted"/>
<gene>
    <name evidence="3" type="ORF">DNK57_01520</name>
</gene>
<dbReference type="InterPro" id="IPR028098">
    <property type="entry name" value="Glyco_trans_4-like_N"/>
</dbReference>
<accession>A0A842YJN6</accession>
<sequence>MKICFISNLYPPGVLGGAEIVVEKIVRELIKRGHKIIIITTNANKVKEKTKNIQTYRLSLNIYPILDFHKQKIMRRISWHIIDLFNINAYKEIKKILKKENPDIIHIHNYKGLSPLAFKAAKDLKIPLVFTAHDYSSICIRANLLNGKGEICENPRIPCKIYNKIQKFLIQDKPDIVTAPSGFVMKQLENAGLFSDAKKIVLHNPVETETQPVEKSYDTLDILFVGSLSRHKGPDILIRAFRELENDNLKLHILGKGPDEDELRKLAEGDDRIIFHGFLSGDELMDMYQRANMTVLPSIWYDNSPMVIYESLMNSTPVIASRIGGIPELVRDGYNGFLFEPGSVVELSRILKKISEDPSILKGLERNAYESSQKYSIEDHVKRLEEIYRGLL</sequence>
<dbReference type="RefSeq" id="WP_192961293.1">
    <property type="nucleotide sequence ID" value="NZ_QKOF01000003.1"/>
</dbReference>
<reference evidence="3" key="1">
    <citation type="submission" date="2018-06" db="EMBL/GenBank/DDBJ databases">
        <title>Draft genome sequence of Methanothermobacter thermautotrophicus Strain WHS, a thermophilic, hydrogenotrophic methanogen isolated from Washburn Hot Springs in Yellowstone National Park, USA.</title>
        <authorList>
            <person name="Mckay L.J."/>
            <person name="Klingelsmith K."/>
            <person name="Inskeep W.P."/>
            <person name="Fields M.W."/>
        </authorList>
    </citation>
    <scope>NUCLEOTIDE SEQUENCE</scope>
    <source>
        <strain evidence="3">WHS</strain>
    </source>
</reference>
<dbReference type="PANTHER" id="PTHR45947:SF3">
    <property type="entry name" value="SULFOQUINOVOSYL TRANSFERASE SQD2"/>
    <property type="match status" value="1"/>
</dbReference>
<evidence type="ECO:0000313" key="3">
    <source>
        <dbReference type="EMBL" id="MBE2899509.1"/>
    </source>
</evidence>
<protein>
    <recommendedName>
        <fullName evidence="5">Glycosyltransferase family 4 protein</fullName>
    </recommendedName>
</protein>
<dbReference type="OrthoDB" id="131038at2157"/>
<evidence type="ECO:0000313" key="4">
    <source>
        <dbReference type="Proteomes" id="UP000646659"/>
    </source>
</evidence>
<dbReference type="Pfam" id="PF00534">
    <property type="entry name" value="Glycos_transf_1"/>
    <property type="match status" value="1"/>
</dbReference>
<dbReference type="GO" id="GO:0016757">
    <property type="term" value="F:glycosyltransferase activity"/>
    <property type="evidence" value="ECO:0007669"/>
    <property type="project" value="InterPro"/>
</dbReference>
<dbReference type="PANTHER" id="PTHR45947">
    <property type="entry name" value="SULFOQUINOVOSYL TRANSFERASE SQD2"/>
    <property type="match status" value="1"/>
</dbReference>
<evidence type="ECO:0008006" key="5">
    <source>
        <dbReference type="Google" id="ProtNLM"/>
    </source>
</evidence>
<dbReference type="Pfam" id="PF13439">
    <property type="entry name" value="Glyco_transf_4"/>
    <property type="match status" value="1"/>
</dbReference>
<name>A0A842YJN6_METTF</name>